<dbReference type="Pfam" id="PF05368">
    <property type="entry name" value="NmrA"/>
    <property type="match status" value="1"/>
</dbReference>
<name>A0A8S0W8X2_CYCAE</name>
<keyword evidence="3" id="KW-1185">Reference proteome</keyword>
<dbReference type="InterPro" id="IPR036291">
    <property type="entry name" value="NAD(P)-bd_dom_sf"/>
</dbReference>
<organism evidence="2 3">
    <name type="scientific">Cyclocybe aegerita</name>
    <name type="common">Black poplar mushroom</name>
    <name type="synonym">Agrocybe aegerita</name>
    <dbReference type="NCBI Taxonomy" id="1973307"/>
    <lineage>
        <taxon>Eukaryota</taxon>
        <taxon>Fungi</taxon>
        <taxon>Dikarya</taxon>
        <taxon>Basidiomycota</taxon>
        <taxon>Agaricomycotina</taxon>
        <taxon>Agaricomycetes</taxon>
        <taxon>Agaricomycetidae</taxon>
        <taxon>Agaricales</taxon>
        <taxon>Agaricineae</taxon>
        <taxon>Bolbitiaceae</taxon>
        <taxon>Cyclocybe</taxon>
    </lineage>
</organism>
<dbReference type="PANTHER" id="PTHR48079">
    <property type="entry name" value="PROTEIN YEEZ"/>
    <property type="match status" value="1"/>
</dbReference>
<sequence>MTGKLNIFFTGATGYIGGSVLSHLLTHKDAAAFHVTALVRSTEKAEKLKTLGVDTIIGSYTDKDLTFLKEAASKADIVFTAVDADALPPAQAILDGLKLKYEASGTPSILIHTSGTSLLLNLNDAQGLHSEHIHYSDLETEKLDALPLTSLHRNVDIPIMEADKAGYVKAYIIAPSVVFGNPKGPLVDRGIQSVHSILTRFLVKAAIARKQGGYVGTGVNKWVAIDVEENADLYLILFDAVRANADKVPRGYYFTENLEFSFIEEAAAISEALVELGVGNSREPSPFTVEEGEKYFGPFLLPVIGANCYAKGDRGRALGWKPQLGKEAYLEYVKSQVKVYLHEE</sequence>
<evidence type="ECO:0000313" key="2">
    <source>
        <dbReference type="EMBL" id="CAA7267188.1"/>
    </source>
</evidence>
<gene>
    <name evidence="2" type="ORF">AAE3_LOCUS9447</name>
</gene>
<evidence type="ECO:0000313" key="3">
    <source>
        <dbReference type="Proteomes" id="UP000467700"/>
    </source>
</evidence>
<dbReference type="Proteomes" id="UP000467700">
    <property type="component" value="Unassembled WGS sequence"/>
</dbReference>
<proteinExistence type="predicted"/>
<dbReference type="InterPro" id="IPR051783">
    <property type="entry name" value="NAD(P)-dependent_oxidoreduct"/>
</dbReference>
<reference evidence="2 3" key="1">
    <citation type="submission" date="2020-01" db="EMBL/GenBank/DDBJ databases">
        <authorList>
            <person name="Gupta K D."/>
        </authorList>
    </citation>
    <scope>NUCLEOTIDE SEQUENCE [LARGE SCALE GENOMIC DNA]</scope>
</reference>
<protein>
    <recommendedName>
        <fullName evidence="1">NmrA-like domain-containing protein</fullName>
    </recommendedName>
</protein>
<feature type="domain" description="NmrA-like" evidence="1">
    <location>
        <begin position="6"/>
        <end position="83"/>
    </location>
</feature>
<dbReference type="EMBL" id="CACVBS010000058">
    <property type="protein sequence ID" value="CAA7267188.1"/>
    <property type="molecule type" value="Genomic_DNA"/>
</dbReference>
<dbReference type="PANTHER" id="PTHR48079:SF6">
    <property type="entry name" value="NAD(P)-BINDING DOMAIN-CONTAINING PROTEIN-RELATED"/>
    <property type="match status" value="1"/>
</dbReference>
<dbReference type="InterPro" id="IPR008030">
    <property type="entry name" value="NmrA-like"/>
</dbReference>
<dbReference type="AlphaFoldDB" id="A0A8S0W8X2"/>
<dbReference type="GO" id="GO:0005737">
    <property type="term" value="C:cytoplasm"/>
    <property type="evidence" value="ECO:0007669"/>
    <property type="project" value="TreeGrafter"/>
</dbReference>
<dbReference type="Gene3D" id="3.40.50.720">
    <property type="entry name" value="NAD(P)-binding Rossmann-like Domain"/>
    <property type="match status" value="1"/>
</dbReference>
<comment type="caution">
    <text evidence="2">The sequence shown here is derived from an EMBL/GenBank/DDBJ whole genome shotgun (WGS) entry which is preliminary data.</text>
</comment>
<dbReference type="OrthoDB" id="2130169at2759"/>
<dbReference type="GO" id="GO:0004029">
    <property type="term" value="F:aldehyde dehydrogenase (NAD+) activity"/>
    <property type="evidence" value="ECO:0007669"/>
    <property type="project" value="TreeGrafter"/>
</dbReference>
<dbReference type="SUPFAM" id="SSF51735">
    <property type="entry name" value="NAD(P)-binding Rossmann-fold domains"/>
    <property type="match status" value="1"/>
</dbReference>
<evidence type="ECO:0000259" key="1">
    <source>
        <dbReference type="Pfam" id="PF05368"/>
    </source>
</evidence>
<accession>A0A8S0W8X2</accession>